<dbReference type="SMART" id="SM00530">
    <property type="entry name" value="HTH_XRE"/>
    <property type="match status" value="1"/>
</dbReference>
<evidence type="ECO:0000259" key="1">
    <source>
        <dbReference type="PROSITE" id="PS50943"/>
    </source>
</evidence>
<dbReference type="Gene3D" id="1.10.260.40">
    <property type="entry name" value="lambda repressor-like DNA-binding domains"/>
    <property type="match status" value="1"/>
</dbReference>
<keyword evidence="3" id="KW-1185">Reference proteome</keyword>
<dbReference type="InterPro" id="IPR001387">
    <property type="entry name" value="Cro/C1-type_HTH"/>
</dbReference>
<organism evidence="2 3">
    <name type="scientific">Nocardia aurea</name>
    <dbReference type="NCBI Taxonomy" id="2144174"/>
    <lineage>
        <taxon>Bacteria</taxon>
        <taxon>Bacillati</taxon>
        <taxon>Actinomycetota</taxon>
        <taxon>Actinomycetes</taxon>
        <taxon>Mycobacteriales</taxon>
        <taxon>Nocardiaceae</taxon>
        <taxon>Nocardia</taxon>
    </lineage>
</organism>
<accession>A0ABV3FPP6</accession>
<dbReference type="CDD" id="cd00093">
    <property type="entry name" value="HTH_XRE"/>
    <property type="match status" value="1"/>
</dbReference>
<dbReference type="RefSeq" id="WP_357781144.1">
    <property type="nucleotide sequence ID" value="NZ_JBFAKC010000003.1"/>
</dbReference>
<evidence type="ECO:0000313" key="2">
    <source>
        <dbReference type="EMBL" id="MEV0707378.1"/>
    </source>
</evidence>
<dbReference type="InterPro" id="IPR010982">
    <property type="entry name" value="Lambda_DNA-bd_dom_sf"/>
</dbReference>
<feature type="domain" description="HTH cro/C1-type" evidence="1">
    <location>
        <begin position="17"/>
        <end position="71"/>
    </location>
</feature>
<dbReference type="Pfam" id="PF01381">
    <property type="entry name" value="HTH_3"/>
    <property type="match status" value="1"/>
</dbReference>
<gene>
    <name evidence="2" type="ORF">AB0I48_07440</name>
</gene>
<name>A0ABV3FPP6_9NOCA</name>
<reference evidence="2 3" key="1">
    <citation type="submission" date="2024-06" db="EMBL/GenBank/DDBJ databases">
        <title>The Natural Products Discovery Center: Release of the First 8490 Sequenced Strains for Exploring Actinobacteria Biosynthetic Diversity.</title>
        <authorList>
            <person name="Kalkreuter E."/>
            <person name="Kautsar S.A."/>
            <person name="Yang D."/>
            <person name="Bader C.D."/>
            <person name="Teijaro C.N."/>
            <person name="Fluegel L."/>
            <person name="Davis C.M."/>
            <person name="Simpson J.R."/>
            <person name="Lauterbach L."/>
            <person name="Steele A.D."/>
            <person name="Gui C."/>
            <person name="Meng S."/>
            <person name="Li G."/>
            <person name="Viehrig K."/>
            <person name="Ye F."/>
            <person name="Su P."/>
            <person name="Kiefer A.F."/>
            <person name="Nichols A."/>
            <person name="Cepeda A.J."/>
            <person name="Yan W."/>
            <person name="Fan B."/>
            <person name="Jiang Y."/>
            <person name="Adhikari A."/>
            <person name="Zheng C.-J."/>
            <person name="Schuster L."/>
            <person name="Cowan T.M."/>
            <person name="Smanski M.J."/>
            <person name="Chevrette M.G."/>
            <person name="De Carvalho L.P.S."/>
            <person name="Shen B."/>
        </authorList>
    </citation>
    <scope>NUCLEOTIDE SEQUENCE [LARGE SCALE GENOMIC DNA]</scope>
    <source>
        <strain evidence="2 3">NPDC050403</strain>
    </source>
</reference>
<proteinExistence type="predicted"/>
<protein>
    <submittedName>
        <fullName evidence="2">Helix-turn-helix transcriptional regulator</fullName>
    </submittedName>
</protein>
<sequence length="77" mass="8806">MEKSLYSADYLRFCEVLRRLRIERGLTQADVADRLDKPQSFVSKYEAGERRLDVAESRSIAQAIGTTLEAIAAELKW</sequence>
<evidence type="ECO:0000313" key="3">
    <source>
        <dbReference type="Proteomes" id="UP001551695"/>
    </source>
</evidence>
<dbReference type="SUPFAM" id="SSF47413">
    <property type="entry name" value="lambda repressor-like DNA-binding domains"/>
    <property type="match status" value="1"/>
</dbReference>
<dbReference type="EMBL" id="JBFAKC010000003">
    <property type="protein sequence ID" value="MEV0707378.1"/>
    <property type="molecule type" value="Genomic_DNA"/>
</dbReference>
<dbReference type="Proteomes" id="UP001551695">
    <property type="component" value="Unassembled WGS sequence"/>
</dbReference>
<comment type="caution">
    <text evidence="2">The sequence shown here is derived from an EMBL/GenBank/DDBJ whole genome shotgun (WGS) entry which is preliminary data.</text>
</comment>
<dbReference type="PROSITE" id="PS50943">
    <property type="entry name" value="HTH_CROC1"/>
    <property type="match status" value="1"/>
</dbReference>